<protein>
    <submittedName>
        <fullName evidence="7">Uncharacterized conserved protein YacL, contains PIN and TRAM domains</fullName>
    </submittedName>
</protein>
<evidence type="ECO:0000256" key="2">
    <source>
        <dbReference type="ARBA" id="ARBA00022722"/>
    </source>
</evidence>
<dbReference type="PANTHER" id="PTHR11603">
    <property type="entry name" value="AAA FAMILY ATPASE"/>
    <property type="match status" value="1"/>
</dbReference>
<dbReference type="EMBL" id="FRAH01000005">
    <property type="protein sequence ID" value="SHJ76591.1"/>
    <property type="molecule type" value="Genomic_DNA"/>
</dbReference>
<accession>A0A1M6LZI3</accession>
<dbReference type="InterPro" id="IPR002716">
    <property type="entry name" value="PIN_dom"/>
</dbReference>
<evidence type="ECO:0000313" key="7">
    <source>
        <dbReference type="EMBL" id="SHJ76591.1"/>
    </source>
</evidence>
<keyword evidence="2" id="KW-0540">Nuclease</keyword>
<reference evidence="7 8" key="1">
    <citation type="submission" date="2016-11" db="EMBL/GenBank/DDBJ databases">
        <authorList>
            <person name="Jaros S."/>
            <person name="Januszkiewicz K."/>
            <person name="Wedrychowicz H."/>
        </authorList>
    </citation>
    <scope>NUCLEOTIDE SEQUENCE [LARGE SCALE GENOMIC DNA]</scope>
    <source>
        <strain evidence="7 8">DSM 14214</strain>
    </source>
</reference>
<dbReference type="RefSeq" id="WP_072848738.1">
    <property type="nucleotide sequence ID" value="NZ_FRAH01000005.1"/>
</dbReference>
<keyword evidence="5" id="KW-0812">Transmembrane</keyword>
<dbReference type="Pfam" id="PF01938">
    <property type="entry name" value="TRAM"/>
    <property type="match status" value="1"/>
</dbReference>
<dbReference type="AlphaFoldDB" id="A0A1M6LZI3"/>
<dbReference type="GO" id="GO:0004518">
    <property type="term" value="F:nuclease activity"/>
    <property type="evidence" value="ECO:0007669"/>
    <property type="project" value="UniProtKB-KW"/>
</dbReference>
<evidence type="ECO:0000256" key="3">
    <source>
        <dbReference type="ARBA" id="ARBA00022801"/>
    </source>
</evidence>
<dbReference type="CDD" id="cd09877">
    <property type="entry name" value="PIN_YacL-like"/>
    <property type="match status" value="1"/>
</dbReference>
<dbReference type="PROSITE" id="PS50926">
    <property type="entry name" value="TRAM"/>
    <property type="match status" value="1"/>
</dbReference>
<dbReference type="Gene3D" id="3.40.50.1010">
    <property type="entry name" value="5'-nuclease"/>
    <property type="match status" value="1"/>
</dbReference>
<keyword evidence="3" id="KW-0378">Hydrolase</keyword>
<evidence type="ECO:0000256" key="1">
    <source>
        <dbReference type="ARBA" id="ARBA00001946"/>
    </source>
</evidence>
<dbReference type="SUPFAM" id="SSF88723">
    <property type="entry name" value="PIN domain-like"/>
    <property type="match status" value="1"/>
</dbReference>
<name>A0A1M6LZI3_9FIRM</name>
<dbReference type="InterPro" id="IPR002792">
    <property type="entry name" value="TRAM_dom"/>
</dbReference>
<dbReference type="GO" id="GO:0016787">
    <property type="term" value="F:hydrolase activity"/>
    <property type="evidence" value="ECO:0007669"/>
    <property type="project" value="UniProtKB-KW"/>
</dbReference>
<dbReference type="GeneID" id="78177217"/>
<dbReference type="PANTHER" id="PTHR11603:SF147">
    <property type="entry name" value="MEMBRANE PROTEIN"/>
    <property type="match status" value="1"/>
</dbReference>
<feature type="transmembrane region" description="Helical" evidence="5">
    <location>
        <begin position="85"/>
        <end position="106"/>
    </location>
</feature>
<gene>
    <name evidence="7" type="ORF">SAMN02745138_00477</name>
</gene>
<keyword evidence="8" id="KW-1185">Reference proteome</keyword>
<sequence>MKRLLKIIISLLVTAAMFAIVHLVLQLNVFHFSSPNRFVAYLPAGVAILFGLIFYFIISSSVTDLLMKRLSQTEEKLSRMNVKELVFSVFGCLIGLVIANLIGLAFSGFGPMGTFIVVLLNILLGVLGFRVARKKKDEVNVTNLQRILMQQNPMKQESEIYGRPKILDTSVIIDGRIMDLLQTGFIEGKIIIPDFVLEELRHIADSADGLKRNRGRRGLDILNEIQKQLMVPVEIQEFTTSQPMEVDSMLLKMAESLDAFVVTNDFNLNKVAEFQGVRVLNINELANAIKPVVLPGEEMQVTIIKAGKEPGQGVAYLNDGTMIVVDGGNKFIGETKNVMVTSVLQTAAGRMIFTKMVTAA</sequence>
<dbReference type="Pfam" id="PF01850">
    <property type="entry name" value="PIN"/>
    <property type="match status" value="1"/>
</dbReference>
<organism evidence="7 8">
    <name type="scientific">Anaerotignum lactatifermentans DSM 14214</name>
    <dbReference type="NCBI Taxonomy" id="1121323"/>
    <lineage>
        <taxon>Bacteria</taxon>
        <taxon>Bacillati</taxon>
        <taxon>Bacillota</taxon>
        <taxon>Clostridia</taxon>
        <taxon>Lachnospirales</taxon>
        <taxon>Anaerotignaceae</taxon>
        <taxon>Anaerotignum</taxon>
    </lineage>
</organism>
<dbReference type="OrthoDB" id="9780734at2"/>
<keyword evidence="4" id="KW-0460">Magnesium</keyword>
<proteinExistence type="predicted"/>
<dbReference type="SMART" id="SM00670">
    <property type="entry name" value="PINc"/>
    <property type="match status" value="1"/>
</dbReference>
<feature type="domain" description="TRAM" evidence="6">
    <location>
        <begin position="292"/>
        <end position="353"/>
    </location>
</feature>
<feature type="transmembrane region" description="Helical" evidence="5">
    <location>
        <begin position="7"/>
        <end position="32"/>
    </location>
</feature>
<dbReference type="InterPro" id="IPR052041">
    <property type="entry name" value="Nucleic_acid_metab_PIN/TRAM"/>
</dbReference>
<dbReference type="InterPro" id="IPR029060">
    <property type="entry name" value="PIN-like_dom_sf"/>
</dbReference>
<evidence type="ECO:0000259" key="6">
    <source>
        <dbReference type="PROSITE" id="PS50926"/>
    </source>
</evidence>
<keyword evidence="5" id="KW-0472">Membrane</keyword>
<keyword evidence="5" id="KW-1133">Transmembrane helix</keyword>
<evidence type="ECO:0000313" key="8">
    <source>
        <dbReference type="Proteomes" id="UP000183975"/>
    </source>
</evidence>
<evidence type="ECO:0000256" key="5">
    <source>
        <dbReference type="SAM" id="Phobius"/>
    </source>
</evidence>
<feature type="transmembrane region" description="Helical" evidence="5">
    <location>
        <begin position="38"/>
        <end position="58"/>
    </location>
</feature>
<dbReference type="Proteomes" id="UP000183975">
    <property type="component" value="Unassembled WGS sequence"/>
</dbReference>
<comment type="cofactor">
    <cofactor evidence="1">
        <name>Mg(2+)</name>
        <dbReference type="ChEBI" id="CHEBI:18420"/>
    </cofactor>
</comment>
<feature type="transmembrane region" description="Helical" evidence="5">
    <location>
        <begin position="112"/>
        <end position="132"/>
    </location>
</feature>
<evidence type="ECO:0000256" key="4">
    <source>
        <dbReference type="ARBA" id="ARBA00022842"/>
    </source>
</evidence>